<feature type="region of interest" description="Disordered" evidence="1">
    <location>
        <begin position="173"/>
        <end position="194"/>
    </location>
</feature>
<evidence type="ECO:0000256" key="2">
    <source>
        <dbReference type="SAM" id="Phobius"/>
    </source>
</evidence>
<evidence type="ECO:0000313" key="3">
    <source>
        <dbReference type="EMBL" id="MBB6391669.1"/>
    </source>
</evidence>
<feature type="compositionally biased region" description="Low complexity" evidence="1">
    <location>
        <begin position="185"/>
        <end position="194"/>
    </location>
</feature>
<comment type="caution">
    <text evidence="3">The sequence shown here is derived from an EMBL/GenBank/DDBJ whole genome shotgun (WGS) entry which is preliminary data.</text>
</comment>
<evidence type="ECO:0008006" key="5">
    <source>
        <dbReference type="Google" id="ProtNLM"/>
    </source>
</evidence>
<gene>
    <name evidence="3" type="ORF">HD594_001982</name>
</gene>
<protein>
    <recommendedName>
        <fullName evidence="5">Cell division protein FtsL</fullName>
    </recommendedName>
</protein>
<sequence length="194" mass="20463">MSTPLARAIAPLRGVRPERSERRLRAVDAPRRRRRPKLLYGIVALLGAAAIAAAQMSLSIMTTQTSYEMSKLNQQQSELDWQAQILYDDIAGLSSPQYLAANATALGMVIEESPTYMRLSDGEILGTSGIALGSSAINALGRGTVANSLITDTPLVTEPDATIAGLPAQTVVGEDGVVDTPPPLTDGLPTPSTH</sequence>
<name>A0A7X0KV30_9MICO</name>
<dbReference type="Proteomes" id="UP000537775">
    <property type="component" value="Unassembled WGS sequence"/>
</dbReference>
<dbReference type="RefSeq" id="WP_184750810.1">
    <property type="nucleotide sequence ID" value="NZ_BAAAJR010000006.1"/>
</dbReference>
<reference evidence="3 4" key="1">
    <citation type="submission" date="2020-08" db="EMBL/GenBank/DDBJ databases">
        <title>Sequencing the genomes of 1000 actinobacteria strains.</title>
        <authorList>
            <person name="Klenk H.-P."/>
        </authorList>
    </citation>
    <scope>NUCLEOTIDE SEQUENCE [LARGE SCALE GENOMIC DNA]</scope>
    <source>
        <strain evidence="3 4">DSM 12511</strain>
    </source>
</reference>
<keyword evidence="2" id="KW-1133">Transmembrane helix</keyword>
<proteinExistence type="predicted"/>
<evidence type="ECO:0000313" key="4">
    <source>
        <dbReference type="Proteomes" id="UP000537775"/>
    </source>
</evidence>
<accession>A0A7X0KV30</accession>
<keyword evidence="2" id="KW-0812">Transmembrane</keyword>
<keyword evidence="2" id="KW-0472">Membrane</keyword>
<dbReference type="AlphaFoldDB" id="A0A7X0KV30"/>
<evidence type="ECO:0000256" key="1">
    <source>
        <dbReference type="SAM" id="MobiDB-lite"/>
    </source>
</evidence>
<keyword evidence="4" id="KW-1185">Reference proteome</keyword>
<organism evidence="3 4">
    <name type="scientific">Microbacterium thalassium</name>
    <dbReference type="NCBI Taxonomy" id="362649"/>
    <lineage>
        <taxon>Bacteria</taxon>
        <taxon>Bacillati</taxon>
        <taxon>Actinomycetota</taxon>
        <taxon>Actinomycetes</taxon>
        <taxon>Micrococcales</taxon>
        <taxon>Microbacteriaceae</taxon>
        <taxon>Microbacterium</taxon>
    </lineage>
</organism>
<dbReference type="EMBL" id="JACHML010000001">
    <property type="protein sequence ID" value="MBB6391669.1"/>
    <property type="molecule type" value="Genomic_DNA"/>
</dbReference>
<feature type="transmembrane region" description="Helical" evidence="2">
    <location>
        <begin position="38"/>
        <end position="61"/>
    </location>
</feature>